<accession>A0A8S3VDB2</accession>
<gene>
    <name evidence="4" type="ORF">MEDL_66472</name>
</gene>
<dbReference type="PANTHER" id="PTHR31751:SF7">
    <property type="entry name" value="THAP-TYPE DOMAIN-CONTAINING PROTEIN"/>
    <property type="match status" value="1"/>
</dbReference>
<evidence type="ECO:0000256" key="1">
    <source>
        <dbReference type="PROSITE-ProRule" id="PRU00042"/>
    </source>
</evidence>
<proteinExistence type="predicted"/>
<keyword evidence="1" id="KW-0862">Zinc</keyword>
<keyword evidence="5" id="KW-1185">Reference proteome</keyword>
<reference evidence="4" key="1">
    <citation type="submission" date="2021-03" db="EMBL/GenBank/DDBJ databases">
        <authorList>
            <person name="Bekaert M."/>
        </authorList>
    </citation>
    <scope>NUCLEOTIDE SEQUENCE</scope>
</reference>
<evidence type="ECO:0000313" key="5">
    <source>
        <dbReference type="Proteomes" id="UP000683360"/>
    </source>
</evidence>
<feature type="region of interest" description="Disordered" evidence="2">
    <location>
        <begin position="1"/>
        <end position="31"/>
    </location>
</feature>
<protein>
    <recommendedName>
        <fullName evidence="3">C2H2-type domain-containing protein</fullName>
    </recommendedName>
</protein>
<name>A0A8S3VDB2_MYTED</name>
<keyword evidence="1" id="KW-0863">Zinc-finger</keyword>
<feature type="domain" description="C2H2-type" evidence="3">
    <location>
        <begin position="294"/>
        <end position="316"/>
    </location>
</feature>
<evidence type="ECO:0000259" key="3">
    <source>
        <dbReference type="PROSITE" id="PS50157"/>
    </source>
</evidence>
<keyword evidence="1" id="KW-0479">Metal-binding</keyword>
<dbReference type="Pfam" id="PF00096">
    <property type="entry name" value="zf-C2H2"/>
    <property type="match status" value="2"/>
</dbReference>
<dbReference type="InterPro" id="IPR013087">
    <property type="entry name" value="Znf_C2H2_type"/>
</dbReference>
<dbReference type="OrthoDB" id="6055694at2759"/>
<comment type="caution">
    <text evidence="4">The sequence shown here is derived from an EMBL/GenBank/DDBJ whole genome shotgun (WGS) entry which is preliminary data.</text>
</comment>
<dbReference type="Proteomes" id="UP000683360">
    <property type="component" value="Unassembled WGS sequence"/>
</dbReference>
<dbReference type="PROSITE" id="PS00028">
    <property type="entry name" value="ZINC_FINGER_C2H2_1"/>
    <property type="match status" value="4"/>
</dbReference>
<dbReference type="PANTHER" id="PTHR31751">
    <property type="entry name" value="SI:CH211-108C17.2-RELATED-RELATED"/>
    <property type="match status" value="1"/>
</dbReference>
<dbReference type="SUPFAM" id="SSF57667">
    <property type="entry name" value="beta-beta-alpha zinc fingers"/>
    <property type="match status" value="2"/>
</dbReference>
<evidence type="ECO:0000256" key="2">
    <source>
        <dbReference type="SAM" id="MobiDB-lite"/>
    </source>
</evidence>
<feature type="compositionally biased region" description="Acidic residues" evidence="2">
    <location>
        <begin position="414"/>
        <end position="434"/>
    </location>
</feature>
<dbReference type="InterPro" id="IPR036236">
    <property type="entry name" value="Znf_C2H2_sf"/>
</dbReference>
<dbReference type="AlphaFoldDB" id="A0A8S3VDB2"/>
<feature type="domain" description="C2H2-type" evidence="3">
    <location>
        <begin position="265"/>
        <end position="293"/>
    </location>
</feature>
<dbReference type="EMBL" id="CAJPWZ010003259">
    <property type="protein sequence ID" value="CAG2255187.1"/>
    <property type="molecule type" value="Genomic_DNA"/>
</dbReference>
<feature type="domain" description="C2H2-type" evidence="3">
    <location>
        <begin position="322"/>
        <end position="350"/>
    </location>
</feature>
<dbReference type="PROSITE" id="PS50157">
    <property type="entry name" value="ZINC_FINGER_C2H2_2"/>
    <property type="match status" value="3"/>
</dbReference>
<organism evidence="4 5">
    <name type="scientific">Mytilus edulis</name>
    <name type="common">Blue mussel</name>
    <dbReference type="NCBI Taxonomy" id="6550"/>
    <lineage>
        <taxon>Eukaryota</taxon>
        <taxon>Metazoa</taxon>
        <taxon>Spiralia</taxon>
        <taxon>Lophotrochozoa</taxon>
        <taxon>Mollusca</taxon>
        <taxon>Bivalvia</taxon>
        <taxon>Autobranchia</taxon>
        <taxon>Pteriomorphia</taxon>
        <taxon>Mytilida</taxon>
        <taxon>Mytiloidea</taxon>
        <taxon>Mytilidae</taxon>
        <taxon>Mytilinae</taxon>
        <taxon>Mytilus</taxon>
    </lineage>
</organism>
<feature type="region of interest" description="Disordered" evidence="2">
    <location>
        <begin position="412"/>
        <end position="434"/>
    </location>
</feature>
<evidence type="ECO:0000313" key="4">
    <source>
        <dbReference type="EMBL" id="CAG2255187.1"/>
    </source>
</evidence>
<sequence>MSSDSEVKVPGKRAGRPVSLTDSDRKRKKAERNALINKSKIYIGNQYDRWATLKEEIGAKSHAEVAKVLLDRYDGSQWNKAPCYESSASTTVAGPSEQDNSVSEIMESTSNWITTFKEEPADEEPDESDRSWFDQEPARFMEEDVKPDISQISCSNKESDRMLIQLSGMSGMTHLNKADSECRKQCALEQSKSCINPSEKMVESFIVNALDESFEVEEELETEPSSMYCCTFCSYSSKYKQNVKRHKQNAHAPGNNAETKHFTMFLCDQCGSVFKTAGGLNIHYKGKHTQEFRFKCKVCDRGFNTLWNYRGHITTHEPILRHRCDVCDKTFAYKETLKQHITSVHTNETSIIICSKEGCGASCNSQKSLKEHFLAVHGGRVLNFSIDISENVDDHEVQPSFNITLRPNIVNGSEEQEIEEAEDDTTEGDKSEEEAIDMGPGVKRITTKNIDKFISEQPLLVYRDCLLMLANTNTEQICTMSDCNRQVDLKTETIGSAFYITWVCREGHILNKWCSQPILNRRMHCGDLMLVSATVSSGNDFQKMELFCKILGLPILNSSTFSKIQKSYIVPSIEEYWLKHLEDIYTEFSRKEIVVLGDSRMDHCTHSCTHTCTYTLMEMETKRILCIVTMDEPMTEGKSTSLEKRCFEKGLKILTDAGLNIIEVVTVSHPQIRALMKKPQYASIKHSFDIWYGIKNLGKKIIKDSQKRGKENILLLEWTKEIMNHYWHCASVSKNEGEFKGSWFKILHHVVNEHTWLLSYDDSFDNNKCNHGPLSEERENKYMEKGSDAHTALRYIVMDIRLLKDIPYYLNCRSISDLESFQNLISAYTSEPHVYRPDMYQVRNQLAGLDHNIHIGRPALTKDNGAPRFQREFNQKSSRWSVQEIKVKKRYPHLSAVVHSILTARLNNDVG</sequence>
<dbReference type="Gene3D" id="3.30.160.60">
    <property type="entry name" value="Classic Zinc Finger"/>
    <property type="match status" value="2"/>
</dbReference>
<dbReference type="SMART" id="SM00355">
    <property type="entry name" value="ZnF_C2H2"/>
    <property type="match status" value="5"/>
</dbReference>
<dbReference type="GO" id="GO:0008270">
    <property type="term" value="F:zinc ion binding"/>
    <property type="evidence" value="ECO:0007669"/>
    <property type="project" value="UniProtKB-KW"/>
</dbReference>